<reference evidence="2 3" key="1">
    <citation type="journal article" date="2020" name="Microorganisms">
        <title>Reliable Identification of Environmental Pseudomonas Isolates Using the rpoD Gene.</title>
        <authorList>
            <consortium name="The Broad Institute Genome Sequencing Platform"/>
            <person name="Girard L."/>
            <person name="Lood C."/>
            <person name="Rokni-Zadeh H."/>
            <person name="van Noort V."/>
            <person name="Lavigne R."/>
            <person name="De Mot R."/>
        </authorList>
    </citation>
    <scope>NUCLEOTIDE SEQUENCE [LARGE SCALE GENOMIC DNA]</scope>
    <source>
        <strain evidence="2 3">RD9SR1</strain>
    </source>
</reference>
<dbReference type="EMBL" id="JABWRZ020000001">
    <property type="protein sequence ID" value="MBV4489869.1"/>
    <property type="molecule type" value="Genomic_DNA"/>
</dbReference>
<proteinExistence type="predicted"/>
<feature type="transmembrane region" description="Helical" evidence="1">
    <location>
        <begin position="68"/>
        <end position="85"/>
    </location>
</feature>
<feature type="transmembrane region" description="Helical" evidence="1">
    <location>
        <begin position="106"/>
        <end position="129"/>
    </location>
</feature>
<evidence type="ECO:0000256" key="1">
    <source>
        <dbReference type="SAM" id="Phobius"/>
    </source>
</evidence>
<evidence type="ECO:0000313" key="2">
    <source>
        <dbReference type="EMBL" id="MBV4489869.1"/>
    </source>
</evidence>
<organism evidence="2 3">
    <name type="scientific">Pseudomonas oryzicola</name>
    <dbReference type="NCBI Taxonomy" id="485876"/>
    <lineage>
        <taxon>Bacteria</taxon>
        <taxon>Pseudomonadati</taxon>
        <taxon>Pseudomonadota</taxon>
        <taxon>Gammaproteobacteria</taxon>
        <taxon>Pseudomonadales</taxon>
        <taxon>Pseudomonadaceae</taxon>
        <taxon>Pseudomonas</taxon>
    </lineage>
</organism>
<comment type="caution">
    <text evidence="2">The sequence shown here is derived from an EMBL/GenBank/DDBJ whole genome shotgun (WGS) entry which is preliminary data.</text>
</comment>
<evidence type="ECO:0000313" key="3">
    <source>
        <dbReference type="Proteomes" id="UP000609530"/>
    </source>
</evidence>
<keyword evidence="1" id="KW-0812">Transmembrane</keyword>
<keyword evidence="3" id="KW-1185">Reference proteome</keyword>
<name>A0ABS6Q6Q0_9PSED</name>
<dbReference type="Proteomes" id="UP000609530">
    <property type="component" value="Unassembled WGS sequence"/>
</dbReference>
<keyword evidence="1" id="KW-0472">Membrane</keyword>
<gene>
    <name evidence="2" type="ORF">HU760_004580</name>
</gene>
<accession>A0ABS6Q6Q0</accession>
<sequence>MIDLNDWPIMARLILVMGAFIIGLPGPLILAFLVLGKDYDVARSGIRSNPFIESMKQVRREKSFKGRWMFICMLAGLVTFPKFALRRGMLDPDELKRFPSRLKIKLAVAAWLTLLGCVWIVVAYVLILLSEAR</sequence>
<protein>
    <submittedName>
        <fullName evidence="2">Uncharacterized protein</fullName>
    </submittedName>
</protein>
<feature type="transmembrane region" description="Helical" evidence="1">
    <location>
        <begin position="12"/>
        <end position="35"/>
    </location>
</feature>
<keyword evidence="1" id="KW-1133">Transmembrane helix</keyword>
<dbReference type="RefSeq" id="WP_186675295.1">
    <property type="nucleotide sequence ID" value="NZ_JABWRZ020000001.1"/>
</dbReference>